<dbReference type="Pfam" id="PF14864">
    <property type="entry name" value="Alkyl_sulf_C"/>
    <property type="match status" value="1"/>
</dbReference>
<evidence type="ECO:0000259" key="1">
    <source>
        <dbReference type="Pfam" id="PF14864"/>
    </source>
</evidence>
<evidence type="ECO:0000313" key="3">
    <source>
        <dbReference type="Proteomes" id="UP001432014"/>
    </source>
</evidence>
<dbReference type="Gene3D" id="3.30.1050.10">
    <property type="entry name" value="SCP2 sterol-binding domain"/>
    <property type="match status" value="1"/>
</dbReference>
<dbReference type="Proteomes" id="UP001432014">
    <property type="component" value="Chromosome"/>
</dbReference>
<accession>A0ABZ1W2Z3</accession>
<feature type="domain" description="Alkyl sulfatase C-terminal" evidence="1">
    <location>
        <begin position="1"/>
        <end position="114"/>
    </location>
</feature>
<dbReference type="InterPro" id="IPR052195">
    <property type="entry name" value="Bact_Alkyl/Aryl-Sulfatase"/>
</dbReference>
<dbReference type="SUPFAM" id="SSF55718">
    <property type="entry name" value="SCP-like"/>
    <property type="match status" value="1"/>
</dbReference>
<dbReference type="InterPro" id="IPR029229">
    <property type="entry name" value="Alkyl_sulf_C"/>
</dbReference>
<protein>
    <recommendedName>
        <fullName evidence="1">Alkyl sulfatase C-terminal domain-containing protein</fullName>
    </recommendedName>
</protein>
<dbReference type="InterPro" id="IPR036527">
    <property type="entry name" value="SCP2_sterol-bd_dom_sf"/>
</dbReference>
<sequence length="114" mass="12375">MPIDILFDFAAVHLVGDKAADADLRVDFRFTDLDETWTMRVRRGVLNVRRGASPATLLTVSGPKPALAGVLLRPARADRLARDGAITLDGDPSVLETYGGLLDEFDPDFPIVTP</sequence>
<reference evidence="2 3" key="1">
    <citation type="submission" date="2022-10" db="EMBL/GenBank/DDBJ databases">
        <title>The complete genomes of actinobacterial strains from the NBC collection.</title>
        <authorList>
            <person name="Joergensen T.S."/>
            <person name="Alvarez Arevalo M."/>
            <person name="Sterndorff E.B."/>
            <person name="Faurdal D."/>
            <person name="Vuksanovic O."/>
            <person name="Mourched A.-S."/>
            <person name="Charusanti P."/>
            <person name="Shaw S."/>
            <person name="Blin K."/>
            <person name="Weber T."/>
        </authorList>
    </citation>
    <scope>NUCLEOTIDE SEQUENCE [LARGE SCALE GENOMIC DNA]</scope>
    <source>
        <strain evidence="2 3">NBC_01247</strain>
    </source>
</reference>
<dbReference type="PANTHER" id="PTHR43223:SF1">
    <property type="entry name" value="ALKYL_ARYL-SULFATASE BDS1"/>
    <property type="match status" value="1"/>
</dbReference>
<evidence type="ECO:0000313" key="2">
    <source>
        <dbReference type="EMBL" id="WUS55207.1"/>
    </source>
</evidence>
<dbReference type="EMBL" id="CP108482">
    <property type="protein sequence ID" value="WUS55207.1"/>
    <property type="molecule type" value="Genomic_DNA"/>
</dbReference>
<proteinExistence type="predicted"/>
<name>A0ABZ1W2Z3_9ACTN</name>
<organism evidence="2 3">
    <name type="scientific">Kitasatospora herbaricolor</name>
    <dbReference type="NCBI Taxonomy" id="68217"/>
    <lineage>
        <taxon>Bacteria</taxon>
        <taxon>Bacillati</taxon>
        <taxon>Actinomycetota</taxon>
        <taxon>Actinomycetes</taxon>
        <taxon>Kitasatosporales</taxon>
        <taxon>Streptomycetaceae</taxon>
        <taxon>Kitasatospora</taxon>
    </lineage>
</organism>
<dbReference type="RefSeq" id="WP_329500186.1">
    <property type="nucleotide sequence ID" value="NZ_CP108460.1"/>
</dbReference>
<gene>
    <name evidence="2" type="ORF">OG469_06580</name>
</gene>
<dbReference type="PANTHER" id="PTHR43223">
    <property type="entry name" value="ALKYL/ARYL-SULFATASE"/>
    <property type="match status" value="1"/>
</dbReference>
<keyword evidence="3" id="KW-1185">Reference proteome</keyword>